<organism evidence="4 5">
    <name type="scientific">Methylomarinum roseum</name>
    <dbReference type="NCBI Taxonomy" id="3067653"/>
    <lineage>
        <taxon>Bacteria</taxon>
        <taxon>Pseudomonadati</taxon>
        <taxon>Pseudomonadota</taxon>
        <taxon>Gammaproteobacteria</taxon>
        <taxon>Methylococcales</taxon>
        <taxon>Methylococcaceae</taxon>
        <taxon>Methylomarinum</taxon>
    </lineage>
</organism>
<keyword evidence="1" id="KW-0560">Oxidoreductase</keyword>
<dbReference type="Proteomes" id="UP001225378">
    <property type="component" value="Chromosome"/>
</dbReference>
<evidence type="ECO:0000256" key="1">
    <source>
        <dbReference type="ARBA" id="ARBA00023002"/>
    </source>
</evidence>
<gene>
    <name evidence="4" type="ORF">Q9L42_006615</name>
</gene>
<dbReference type="PANTHER" id="PTHR43403">
    <property type="entry name" value="NAD-SPECIFIC GLUTAMATE DEHYDROGENASE"/>
    <property type="match status" value="1"/>
</dbReference>
<dbReference type="InterPro" id="IPR046346">
    <property type="entry name" value="Aminoacid_DH-like_N_sf"/>
</dbReference>
<dbReference type="Pfam" id="PF21073">
    <property type="entry name" value="GDH_HM1"/>
    <property type="match status" value="1"/>
</dbReference>
<dbReference type="GO" id="GO:0006538">
    <property type="term" value="P:L-glutamate catabolic process"/>
    <property type="evidence" value="ECO:0007669"/>
    <property type="project" value="InterPro"/>
</dbReference>
<evidence type="ECO:0000259" key="3">
    <source>
        <dbReference type="Pfam" id="PF21074"/>
    </source>
</evidence>
<reference evidence="4 5" key="1">
    <citation type="journal article" date="2024" name="Microbiology">
        <title>Methylomarinum rosea sp. nov., a novel halophilic methanotrophic bacterium from the hypersaline Lake Elton.</title>
        <authorList>
            <person name="Suleimanov R.Z."/>
            <person name="Oshkin I.Y."/>
            <person name="Danilova O.V."/>
            <person name="Suzina N.E."/>
            <person name="Dedysh S.N."/>
        </authorList>
    </citation>
    <scope>NUCLEOTIDE SEQUENCE [LARGE SCALE GENOMIC DNA]</scope>
    <source>
        <strain evidence="4 5">Ch1-1</strain>
    </source>
</reference>
<accession>A0AAU7NYU0</accession>
<sequence>MKIYLEASHLSADKSRQHLKIDEVQYLLDRHENIQKRRFLKTLAEVVVFPDSFLSSLPAALLAKLIIRFYDFLEGRAERIDLQVLPLLNGDQHLLLINAPNAPYLVETLLLLQQKYHTLFSLIAHPALTIKRRNQGIIYLENQVEGECGELFILIRLDNIDNSALPVIQAECRTLLTQVYRAFQASSAFTEQLENIKTLNGISAYQPLVSWLQHDVFIPLWYRPIKDISGFAFKREETEDVGIDFPACLNIFNAGAAQLLSEEIRRLLASNSEAVVHKLAIQSPLISNQPLIYIGLREKHKQTETEHAFIGLIRNIELNHSAYHIAPLQEKIEQTLARIRVTQGSHDYVKLREIFSLFPKLELFFLREEQLYLLGQSLCRYLNRPDALKLLFLASPSPLRLSFLVIIPQEFLTESLSSTVVNIICDALGCQADDVRMINYGESYSALYLSLGPRQQQQLHIDIARLEKRLNRNCRPWPVQLRRLLDRAFGKTDGGKLWCQYHDSFAADYQAMLPPRYAVKDIVQIEKAGANGGLGINLLTPCHGLEHFRLHFHSTSEQYLDEYIPVLDNLNLRLIDQVQFTVKVQETTLFIKSFTVMPACSPWRPLQKLKPLLLGVIEAMLKGKVENDRLNQLVLLTGMSWQDVDVLRTYRNYCLQLGFHVTLSSFHRALLNNPQLVRLLYQYFEVRFRPTPEWEDLAIREEQALFPIRLRLLQEMETVDDLNDDRILRTLFNLIDSTVRSNFHIRREHADYFIAIKINSLGVIDMPSPRPSYEIYVHAADMEGIHLRGGKIARGGIRWSDRPDDFRMEILGLMQTQMSKNALIVPTGAKGGFVVKRQQANESFRESGKRAYLQLMHALLDLTDNYVEEKVKTLPGIVRYDDTDPYLVVAADKGTAQFPDLANAVAAEFRFWLGDAFASGGSQGYNHKELGITARGAWESIKRHFRERGKNIQEDPFTVVGIGSMDGDVFGNGMLLSPCIKLRAAISGRHIFLDPEPDPRISSLERRRLFDLPGSSWDDYQRNLLSEGGGVYRRDDKDIPISEAIRQWLNIRYKRLDGETLIRYLLTAPVELLWLGGIGTYVKASTEKHEEVGDRQNDNVRVDADAVKADVVGEGANLGFTRRARVEFALTGGSINTDAIDNSAGVDTSDHEVNLKILLRELHKKGLIDDYQTLFDELAEPVCQSVLADNYHQTLCLSLEQIRCNEQAEPYMELAERLQAAGFLDFADEAFPSFKTVSARDKIKLTRPELAVLVSSAKRWLTQQLLERSEFVSARCCDHYLLAYFPPPLVERFVQHIPNHPLASAIKATCISNLVINQAGCAFIARAVDNQHQEICALISSYLAFDRILQGDVIRKSLVELDNHIDAALQYQLLLKLEARLAEFSFWSFANNARLKPESSLVADYQDYLQEFIRCAARQEQSEDSRMTAYGKELPKQLLEQLQRLDEIKDFPACVKMTIDTASDIDKIVSLYEETAQLLFLALVREQLGHIALQDSWERKMFNQLQQGITQMQSQLVKKIVQSDCASAQDYFAASQRRALLNRYQRSYHDMTPALQRRLMPFLVWHQELERLLEAL</sequence>
<dbReference type="InterPro" id="IPR048381">
    <property type="entry name" value="GDH_C"/>
</dbReference>
<dbReference type="RefSeq" id="WP_349432375.1">
    <property type="nucleotide sequence ID" value="NZ_CP157743.1"/>
</dbReference>
<dbReference type="InterPro" id="IPR049058">
    <property type="entry name" value="NAD_Glu_DH_HM2"/>
</dbReference>
<dbReference type="InterPro" id="IPR049056">
    <property type="entry name" value="NAD_Glu_DH_HM3"/>
</dbReference>
<evidence type="ECO:0000313" key="4">
    <source>
        <dbReference type="EMBL" id="XBS21791.1"/>
    </source>
</evidence>
<dbReference type="InterPro" id="IPR036291">
    <property type="entry name" value="NAD(P)-bd_dom_sf"/>
</dbReference>
<dbReference type="PANTHER" id="PTHR43403:SF1">
    <property type="entry name" value="NAD-SPECIFIC GLUTAMATE DEHYDROGENASE"/>
    <property type="match status" value="1"/>
</dbReference>
<protein>
    <submittedName>
        <fullName evidence="4">NAD-glutamate dehydrogenase domain-containing protein</fullName>
    </submittedName>
</protein>
<feature type="domain" description="NAD-glutamate dehydrogenase catalytic" evidence="2">
    <location>
        <begin position="713"/>
        <end position="1199"/>
    </location>
</feature>
<dbReference type="EMBL" id="CP157743">
    <property type="protein sequence ID" value="XBS21791.1"/>
    <property type="molecule type" value="Genomic_DNA"/>
</dbReference>
<dbReference type="SUPFAM" id="SSF53223">
    <property type="entry name" value="Aminoacid dehydrogenase-like, N-terminal domain"/>
    <property type="match status" value="1"/>
</dbReference>
<dbReference type="InterPro" id="IPR049059">
    <property type="entry name" value="NAD_Glu_DH_HM1"/>
</dbReference>
<dbReference type="Pfam" id="PF21078">
    <property type="entry name" value="GDH_HM3"/>
    <property type="match status" value="1"/>
</dbReference>
<dbReference type="InterPro" id="IPR007780">
    <property type="entry name" value="NAD_Glu_DH_bac"/>
</dbReference>
<dbReference type="Pfam" id="PF05088">
    <property type="entry name" value="Bac_GDH_CD"/>
    <property type="match status" value="1"/>
</dbReference>
<dbReference type="Pfam" id="PF21074">
    <property type="entry name" value="GDH_C"/>
    <property type="match status" value="1"/>
</dbReference>
<dbReference type="GO" id="GO:0004352">
    <property type="term" value="F:glutamate dehydrogenase (NAD+) activity"/>
    <property type="evidence" value="ECO:0007669"/>
    <property type="project" value="InterPro"/>
</dbReference>
<keyword evidence="5" id="KW-1185">Reference proteome</keyword>
<feature type="domain" description="NAD-specific glutamate dehydrogenase C-terminal" evidence="3">
    <location>
        <begin position="1244"/>
        <end position="1569"/>
    </location>
</feature>
<dbReference type="InterPro" id="IPR028971">
    <property type="entry name" value="NAD-GDH_cat"/>
</dbReference>
<name>A0AAU7NYU0_9GAMM</name>
<dbReference type="GO" id="GO:0004069">
    <property type="term" value="F:L-aspartate:2-oxoglutarate aminotransferase activity"/>
    <property type="evidence" value="ECO:0007669"/>
    <property type="project" value="InterPro"/>
</dbReference>
<dbReference type="SUPFAM" id="SSF51735">
    <property type="entry name" value="NAD(P)-binding Rossmann-fold domains"/>
    <property type="match status" value="1"/>
</dbReference>
<evidence type="ECO:0000313" key="5">
    <source>
        <dbReference type="Proteomes" id="UP001225378"/>
    </source>
</evidence>
<evidence type="ECO:0000259" key="2">
    <source>
        <dbReference type="Pfam" id="PF05088"/>
    </source>
</evidence>
<dbReference type="Pfam" id="PF21079">
    <property type="entry name" value="GDH_HM2"/>
    <property type="match status" value="1"/>
</dbReference>
<proteinExistence type="predicted"/>
<dbReference type="KEGG" id="mech:Q9L42_006615"/>